<dbReference type="PANTHER" id="PTHR33227">
    <property type="entry name" value="STIGMA-SPECIFIC STIG1-LIKE PROTEIN 3"/>
    <property type="match status" value="1"/>
</dbReference>
<comment type="caution">
    <text evidence="5">The sequence shown here is derived from an EMBL/GenBank/DDBJ whole genome shotgun (WGS) entry which is preliminary data.</text>
</comment>
<accession>A0ABQ9KZE6</accession>
<feature type="chain" id="PRO_5047520759" description="4Fe-4S ferredoxin-type domain-containing protein" evidence="4">
    <location>
        <begin position="27"/>
        <end position="185"/>
    </location>
</feature>
<reference evidence="5 6" key="1">
    <citation type="journal article" date="2023" name="Plant Biotechnol. J.">
        <title>Chromosome-level wild Hevea brasiliensis genome provides new tools for genomic-assisted breeding and valuable loci to elevate rubber yield.</title>
        <authorList>
            <person name="Cheng H."/>
            <person name="Song X."/>
            <person name="Hu Y."/>
            <person name="Wu T."/>
            <person name="Yang Q."/>
            <person name="An Z."/>
            <person name="Feng S."/>
            <person name="Deng Z."/>
            <person name="Wu W."/>
            <person name="Zeng X."/>
            <person name="Tu M."/>
            <person name="Wang X."/>
            <person name="Huang H."/>
        </authorList>
    </citation>
    <scope>NUCLEOTIDE SEQUENCE [LARGE SCALE GENOMIC DNA]</scope>
    <source>
        <strain evidence="5">MT/VB/25A 57/8</strain>
    </source>
</reference>
<evidence type="ECO:0008006" key="7">
    <source>
        <dbReference type="Google" id="ProtNLM"/>
    </source>
</evidence>
<dbReference type="EMBL" id="JARPOI010000015">
    <property type="protein sequence ID" value="KAJ9153822.1"/>
    <property type="molecule type" value="Genomic_DNA"/>
</dbReference>
<dbReference type="Pfam" id="PF04885">
    <property type="entry name" value="Stig1"/>
    <property type="match status" value="1"/>
</dbReference>
<feature type="region of interest" description="Disordered" evidence="3">
    <location>
        <begin position="163"/>
        <end position="185"/>
    </location>
</feature>
<sequence>MQQLHNVLIAILLLLILSLFLRGYSAVEQNFTAGSSSLSPRLKKVTKNHPLINHHHLHRPTHLHPHPHPHLRPTAGCRSKPWICREGNRRPKAQMRCCRNKCVDVSSNVNHCGLCGVKCPFSWLCCHGFCVDVNISPFNCGKCGSKCPWGIRCDYGMCGYSEPESEPEPLSLPPWRPRPHLRPRS</sequence>
<evidence type="ECO:0000256" key="1">
    <source>
        <dbReference type="ARBA" id="ARBA00006010"/>
    </source>
</evidence>
<evidence type="ECO:0000256" key="2">
    <source>
        <dbReference type="ARBA" id="ARBA00022729"/>
    </source>
</evidence>
<feature type="signal peptide" evidence="4">
    <location>
        <begin position="1"/>
        <end position="26"/>
    </location>
</feature>
<keyword evidence="2 4" id="KW-0732">Signal</keyword>
<organism evidence="5 6">
    <name type="scientific">Hevea brasiliensis</name>
    <name type="common">Para rubber tree</name>
    <name type="synonym">Siphonia brasiliensis</name>
    <dbReference type="NCBI Taxonomy" id="3981"/>
    <lineage>
        <taxon>Eukaryota</taxon>
        <taxon>Viridiplantae</taxon>
        <taxon>Streptophyta</taxon>
        <taxon>Embryophyta</taxon>
        <taxon>Tracheophyta</taxon>
        <taxon>Spermatophyta</taxon>
        <taxon>Magnoliopsida</taxon>
        <taxon>eudicotyledons</taxon>
        <taxon>Gunneridae</taxon>
        <taxon>Pentapetalae</taxon>
        <taxon>rosids</taxon>
        <taxon>fabids</taxon>
        <taxon>Malpighiales</taxon>
        <taxon>Euphorbiaceae</taxon>
        <taxon>Crotonoideae</taxon>
        <taxon>Micrandreae</taxon>
        <taxon>Hevea</taxon>
    </lineage>
</organism>
<dbReference type="PANTHER" id="PTHR33227:SF48">
    <property type="entry name" value="STIGMA-SPECIFIC STIG1-LIKE PROTEIN 4"/>
    <property type="match status" value="1"/>
</dbReference>
<gene>
    <name evidence="5" type="ORF">P3X46_027223</name>
</gene>
<evidence type="ECO:0000256" key="3">
    <source>
        <dbReference type="SAM" id="MobiDB-lite"/>
    </source>
</evidence>
<evidence type="ECO:0000313" key="6">
    <source>
        <dbReference type="Proteomes" id="UP001174677"/>
    </source>
</evidence>
<keyword evidence="6" id="KW-1185">Reference proteome</keyword>
<proteinExistence type="inferred from homology"/>
<evidence type="ECO:0000313" key="5">
    <source>
        <dbReference type="EMBL" id="KAJ9153822.1"/>
    </source>
</evidence>
<protein>
    <recommendedName>
        <fullName evidence="7">4Fe-4S ferredoxin-type domain-containing protein</fullName>
    </recommendedName>
</protein>
<name>A0ABQ9KZE6_HEVBR</name>
<comment type="similarity">
    <text evidence="1">Belongs to the STIG1 family.</text>
</comment>
<dbReference type="Proteomes" id="UP001174677">
    <property type="component" value="Chromosome 15"/>
</dbReference>
<dbReference type="InterPro" id="IPR006969">
    <property type="entry name" value="Stig-like"/>
</dbReference>
<evidence type="ECO:0000256" key="4">
    <source>
        <dbReference type="SAM" id="SignalP"/>
    </source>
</evidence>